<evidence type="ECO:0000313" key="8">
    <source>
        <dbReference type="Proteomes" id="UP000279968"/>
    </source>
</evidence>
<organism evidence="7 8">
    <name type="scientific">Micromonospora costi</name>
    <dbReference type="NCBI Taxonomy" id="1530042"/>
    <lineage>
        <taxon>Bacteria</taxon>
        <taxon>Bacillati</taxon>
        <taxon>Actinomycetota</taxon>
        <taxon>Actinomycetes</taxon>
        <taxon>Micromonosporales</taxon>
        <taxon>Micromonosporaceae</taxon>
        <taxon>Micromonospora</taxon>
    </lineage>
</organism>
<dbReference type="CDD" id="cd16914">
    <property type="entry name" value="EcfT"/>
    <property type="match status" value="1"/>
</dbReference>
<comment type="caution">
    <text evidence="7">The sequence shown here is derived from an EMBL/GenBank/DDBJ whole genome shotgun (WGS) entry which is preliminary data.</text>
</comment>
<dbReference type="RefSeq" id="WP_120783325.1">
    <property type="nucleotide sequence ID" value="NZ_JBHLUP010000007.1"/>
</dbReference>
<dbReference type="EMBL" id="RBAN01000010">
    <property type="protein sequence ID" value="RKN49958.1"/>
    <property type="molecule type" value="Genomic_DNA"/>
</dbReference>
<comment type="subcellular location">
    <subcellularLocation>
        <location evidence="1">Membrane</location>
        <topology evidence="1">Multi-pass membrane protein</topology>
    </subcellularLocation>
</comment>
<evidence type="ECO:0000256" key="3">
    <source>
        <dbReference type="ARBA" id="ARBA00022692"/>
    </source>
</evidence>
<dbReference type="Proteomes" id="UP000279968">
    <property type="component" value="Unassembled WGS sequence"/>
</dbReference>
<dbReference type="PANTHER" id="PTHR34857:SF2">
    <property type="entry name" value="SLL0384 PROTEIN"/>
    <property type="match status" value="1"/>
</dbReference>
<keyword evidence="5 6" id="KW-0472">Membrane</keyword>
<dbReference type="InterPro" id="IPR051611">
    <property type="entry name" value="ECF_transporter_component"/>
</dbReference>
<dbReference type="OrthoDB" id="6400at2"/>
<dbReference type="InterPro" id="IPR003339">
    <property type="entry name" value="ABC/ECF_trnsptr_transmembrane"/>
</dbReference>
<name>A0A3A9ZNT5_9ACTN</name>
<feature type="transmembrane region" description="Helical" evidence="6">
    <location>
        <begin position="238"/>
        <end position="261"/>
    </location>
</feature>
<keyword evidence="3 6" id="KW-0812">Transmembrane</keyword>
<feature type="transmembrane region" description="Helical" evidence="6">
    <location>
        <begin position="43"/>
        <end position="60"/>
    </location>
</feature>
<evidence type="ECO:0000256" key="5">
    <source>
        <dbReference type="ARBA" id="ARBA00023136"/>
    </source>
</evidence>
<sequence length="266" mass="27606">MISIEPVAAPGAPLARRNPVAKLAAALLFSFILVATLDPVAPAIAIAVELALLPLFGVRYRVLARRAWPLLVSAAGILVTLVLFAAERSGRVLLEAGPVVVTSGVLLTALGLVLRTFAVALPGVIVFATTDATDLADALIQNAKAPARFAIGALAAFRLVPLLGQEWQAISMARRARGVDAGRNPIAKLRLFVSTAFVLLVGAIRRGTRLAVAMDARGFDAGTPRTVARRQRFTTADALLVAGAVALAAAALTASILLGTYRPLLG</sequence>
<dbReference type="PANTHER" id="PTHR34857">
    <property type="entry name" value="SLL0384 PROTEIN"/>
    <property type="match status" value="1"/>
</dbReference>
<gene>
    <name evidence="7" type="ORF">D7193_31585</name>
</gene>
<reference evidence="7 8" key="1">
    <citation type="journal article" date="2015" name="Int. J. Syst. Evol. Microbiol.">
        <title>Micromonospora costi sp. nov., isolated from a leaf of Costus speciosus.</title>
        <authorList>
            <person name="Thawai C."/>
        </authorList>
    </citation>
    <scope>NUCLEOTIDE SEQUENCE [LARGE SCALE GENOMIC DNA]</scope>
    <source>
        <strain evidence="7 8">CS1-12</strain>
    </source>
</reference>
<dbReference type="GO" id="GO:0005886">
    <property type="term" value="C:plasma membrane"/>
    <property type="evidence" value="ECO:0007669"/>
    <property type="project" value="UniProtKB-ARBA"/>
</dbReference>
<evidence type="ECO:0000256" key="6">
    <source>
        <dbReference type="SAM" id="Phobius"/>
    </source>
</evidence>
<feature type="transmembrane region" description="Helical" evidence="6">
    <location>
        <begin position="20"/>
        <end position="37"/>
    </location>
</feature>
<evidence type="ECO:0000256" key="2">
    <source>
        <dbReference type="ARBA" id="ARBA00022475"/>
    </source>
</evidence>
<feature type="transmembrane region" description="Helical" evidence="6">
    <location>
        <begin position="149"/>
        <end position="167"/>
    </location>
</feature>
<keyword evidence="2" id="KW-1003">Cell membrane</keyword>
<evidence type="ECO:0000256" key="1">
    <source>
        <dbReference type="ARBA" id="ARBA00004141"/>
    </source>
</evidence>
<feature type="transmembrane region" description="Helical" evidence="6">
    <location>
        <begin position="187"/>
        <end position="204"/>
    </location>
</feature>
<feature type="transmembrane region" description="Helical" evidence="6">
    <location>
        <begin position="106"/>
        <end position="128"/>
    </location>
</feature>
<keyword evidence="8" id="KW-1185">Reference proteome</keyword>
<dbReference type="AlphaFoldDB" id="A0A3A9ZNT5"/>
<proteinExistence type="predicted"/>
<feature type="transmembrane region" description="Helical" evidence="6">
    <location>
        <begin position="67"/>
        <end position="86"/>
    </location>
</feature>
<protein>
    <submittedName>
        <fullName evidence="7">Energy-coupling factor transporter transmembrane protein EcfT</fullName>
    </submittedName>
</protein>
<dbReference type="Pfam" id="PF02361">
    <property type="entry name" value="CbiQ"/>
    <property type="match status" value="1"/>
</dbReference>
<evidence type="ECO:0000256" key="4">
    <source>
        <dbReference type="ARBA" id="ARBA00022989"/>
    </source>
</evidence>
<keyword evidence="4 6" id="KW-1133">Transmembrane helix</keyword>
<accession>A0A3A9ZNT5</accession>
<evidence type="ECO:0000313" key="7">
    <source>
        <dbReference type="EMBL" id="RKN49958.1"/>
    </source>
</evidence>